<keyword evidence="5" id="KW-0119">Carbohydrate metabolism</keyword>
<evidence type="ECO:0000313" key="10">
    <source>
        <dbReference type="EMBL" id="HIS93600.1"/>
    </source>
</evidence>
<name>A0A9D1G363_9FIRM</name>
<dbReference type="AlphaFoldDB" id="A0A9D1G363"/>
<evidence type="ECO:0000256" key="6">
    <source>
        <dbReference type="ARBA" id="ARBA00023295"/>
    </source>
</evidence>
<dbReference type="PANTHER" id="PTHR31736">
    <property type="match status" value="1"/>
</dbReference>
<comment type="similarity">
    <text evidence="1 9">Belongs to the glycosyl hydrolase 28 family.</text>
</comment>
<comment type="caution">
    <text evidence="10">The sequence shown here is derived from an EMBL/GenBank/DDBJ whole genome shotgun (WGS) entry which is preliminary data.</text>
</comment>
<dbReference type="InterPro" id="IPR012334">
    <property type="entry name" value="Pectin_lyas_fold"/>
</dbReference>
<keyword evidence="6 9" id="KW-0326">Glycosidase</keyword>
<sequence>MLRIHHPPKGEPVPTDFMVFLNGEQTALWYCRVSAMPYNTVWPGFQRPIEQTETASFISFEMQEPVKVRLVACKAFSEAIVRPLSKNIQPATQGREIMFTISEPGGYTLELDGMHHALHIFANPLTDFGVDKAAPGVRYFGPGVHEAGNLELNDGETLFVDGGAVLYGSVSAFHKKNVRIVGYGVIDGSREERTTANLLIPVDYAVDGGDLRCEETLRAYMRENRVLNGCVHLYSCQDCEIAGIIARDSSTFAYIAAGCERLNCEWIKTIGMWRYNSDGIDLFNSRYVRIANGFFRDFDDCIVLKGIKGWDRENLHHITVTGCTVWCDWGSALEIGAETCADEYHDIVWENCDVIHASHVVMRTHNSDRAHVHDMVLRNIRCEYSPYDLEGVYQHDMTQPFAAFRRRAIPHLIASPIYDGPYSQDHILGRTSHVRYQDITIYAPPGMEVPPCSFGGQDGEHCNRGIVLENIVMNGKRLRPEELKIEKDAFSDITVK</sequence>
<keyword evidence="3 9" id="KW-0378">Hydrolase</keyword>
<dbReference type="Proteomes" id="UP000824140">
    <property type="component" value="Unassembled WGS sequence"/>
</dbReference>
<keyword evidence="4" id="KW-0325">Glycoprotein</keyword>
<evidence type="ECO:0000256" key="1">
    <source>
        <dbReference type="ARBA" id="ARBA00008834"/>
    </source>
</evidence>
<reference evidence="10" key="2">
    <citation type="journal article" date="2021" name="PeerJ">
        <title>Extensive microbial diversity within the chicken gut microbiome revealed by metagenomics and culture.</title>
        <authorList>
            <person name="Gilroy R."/>
            <person name="Ravi A."/>
            <person name="Getino M."/>
            <person name="Pursley I."/>
            <person name="Horton D.L."/>
            <person name="Alikhan N.F."/>
            <person name="Baker D."/>
            <person name="Gharbi K."/>
            <person name="Hall N."/>
            <person name="Watson M."/>
            <person name="Adriaenssens E.M."/>
            <person name="Foster-Nyarko E."/>
            <person name="Jarju S."/>
            <person name="Secka A."/>
            <person name="Antonio M."/>
            <person name="Oren A."/>
            <person name="Chaudhuri R.R."/>
            <person name="La Ragione R."/>
            <person name="Hildebrand F."/>
            <person name="Pallen M.J."/>
        </authorList>
    </citation>
    <scope>NUCLEOTIDE SEQUENCE</scope>
    <source>
        <strain evidence="10">13766</strain>
    </source>
</reference>
<evidence type="ECO:0000256" key="3">
    <source>
        <dbReference type="ARBA" id="ARBA00022801"/>
    </source>
</evidence>
<reference evidence="10" key="1">
    <citation type="submission" date="2020-10" db="EMBL/GenBank/DDBJ databases">
        <authorList>
            <person name="Gilroy R."/>
        </authorList>
    </citation>
    <scope>NUCLEOTIDE SEQUENCE</scope>
    <source>
        <strain evidence="10">13766</strain>
    </source>
</reference>
<dbReference type="Pfam" id="PF00295">
    <property type="entry name" value="Glyco_hydro_28"/>
    <property type="match status" value="1"/>
</dbReference>
<evidence type="ECO:0000256" key="4">
    <source>
        <dbReference type="ARBA" id="ARBA00023180"/>
    </source>
</evidence>
<dbReference type="InterPro" id="IPR011050">
    <property type="entry name" value="Pectin_lyase_fold/virulence"/>
</dbReference>
<proteinExistence type="inferred from homology"/>
<evidence type="ECO:0008006" key="12">
    <source>
        <dbReference type="Google" id="ProtNLM"/>
    </source>
</evidence>
<protein>
    <recommendedName>
        <fullName evidence="12">Glycosyl hydrolases family 28</fullName>
    </recommendedName>
</protein>
<organism evidence="10 11">
    <name type="scientific">Candidatus Alectryocaccomicrobium excrementavium</name>
    <dbReference type="NCBI Taxonomy" id="2840668"/>
    <lineage>
        <taxon>Bacteria</taxon>
        <taxon>Bacillati</taxon>
        <taxon>Bacillota</taxon>
        <taxon>Clostridia</taxon>
        <taxon>Candidatus Alectryocaccomicrobium</taxon>
    </lineage>
</organism>
<dbReference type="PANTHER" id="PTHR31736:SF9">
    <property type="entry name" value="ENDO-XYLOGALACTURONAN HYDROLASE A-RELATED"/>
    <property type="match status" value="1"/>
</dbReference>
<dbReference type="EMBL" id="DVJN01000217">
    <property type="protein sequence ID" value="HIS93600.1"/>
    <property type="molecule type" value="Genomic_DNA"/>
</dbReference>
<evidence type="ECO:0000256" key="2">
    <source>
        <dbReference type="ARBA" id="ARBA00022737"/>
    </source>
</evidence>
<comment type="function">
    <text evidence="8">Pectinolytic enzyme involved in the degradation of xylogalacturonan (xga), a galacturonan backbone heavily substituted with xylose, and which is one important component of the hairy regions of pectin. Activity requires a galacturonic acid backbone substituted with xylose.</text>
</comment>
<dbReference type="Gene3D" id="2.160.20.10">
    <property type="entry name" value="Single-stranded right-handed beta-helix, Pectin lyase-like"/>
    <property type="match status" value="1"/>
</dbReference>
<dbReference type="SUPFAM" id="SSF51126">
    <property type="entry name" value="Pectin lyase-like"/>
    <property type="match status" value="1"/>
</dbReference>
<evidence type="ECO:0000313" key="11">
    <source>
        <dbReference type="Proteomes" id="UP000824140"/>
    </source>
</evidence>
<accession>A0A9D1G363</accession>
<evidence type="ECO:0000256" key="9">
    <source>
        <dbReference type="RuleBase" id="RU361169"/>
    </source>
</evidence>
<keyword evidence="2" id="KW-0677">Repeat</keyword>
<dbReference type="GO" id="GO:0004650">
    <property type="term" value="F:polygalacturonase activity"/>
    <property type="evidence" value="ECO:0007669"/>
    <property type="project" value="InterPro"/>
</dbReference>
<dbReference type="InterPro" id="IPR000743">
    <property type="entry name" value="Glyco_hydro_28"/>
</dbReference>
<gene>
    <name evidence="10" type="ORF">IAA84_11330</name>
</gene>
<keyword evidence="7" id="KW-0624">Polysaccharide degradation</keyword>
<evidence type="ECO:0000256" key="8">
    <source>
        <dbReference type="ARBA" id="ARBA00037278"/>
    </source>
</evidence>
<evidence type="ECO:0000256" key="5">
    <source>
        <dbReference type="ARBA" id="ARBA00023277"/>
    </source>
</evidence>
<evidence type="ECO:0000256" key="7">
    <source>
        <dbReference type="ARBA" id="ARBA00023326"/>
    </source>
</evidence>
<dbReference type="GO" id="GO:0000272">
    <property type="term" value="P:polysaccharide catabolic process"/>
    <property type="evidence" value="ECO:0007669"/>
    <property type="project" value="UniProtKB-KW"/>
</dbReference>